<feature type="compositionally biased region" description="Pro residues" evidence="1">
    <location>
        <begin position="1"/>
        <end position="10"/>
    </location>
</feature>
<evidence type="ECO:0000256" key="1">
    <source>
        <dbReference type="SAM" id="MobiDB-lite"/>
    </source>
</evidence>
<keyword evidence="3" id="KW-1185">Reference proteome</keyword>
<organism evidence="2 3">
    <name type="scientific">Pleurotus eryngii</name>
    <name type="common">Boletus of the steppes</name>
    <dbReference type="NCBI Taxonomy" id="5323"/>
    <lineage>
        <taxon>Eukaryota</taxon>
        <taxon>Fungi</taxon>
        <taxon>Dikarya</taxon>
        <taxon>Basidiomycota</taxon>
        <taxon>Agaricomycotina</taxon>
        <taxon>Agaricomycetes</taxon>
        <taxon>Agaricomycetidae</taxon>
        <taxon>Agaricales</taxon>
        <taxon>Pleurotineae</taxon>
        <taxon>Pleurotaceae</taxon>
        <taxon>Pleurotus</taxon>
    </lineage>
</organism>
<feature type="region of interest" description="Disordered" evidence="1">
    <location>
        <begin position="1"/>
        <end position="25"/>
    </location>
</feature>
<dbReference type="OrthoDB" id="3598746at2759"/>
<sequence>MPPSCNPSPLPHGNIHRGQHTSLGELSKPPRLHIVLCCSCHKIGGEWICAGSSCPSVPVARLVARQCSCKKIGNEWFCTGRTCV</sequence>
<accession>A0A9P5ZNR7</accession>
<protein>
    <submittedName>
        <fullName evidence="2">Uncharacterized protein</fullName>
    </submittedName>
</protein>
<comment type="caution">
    <text evidence="2">The sequence shown here is derived from an EMBL/GenBank/DDBJ whole genome shotgun (WGS) entry which is preliminary data.</text>
</comment>
<dbReference type="AlphaFoldDB" id="A0A9P5ZNR7"/>
<dbReference type="Proteomes" id="UP000807025">
    <property type="component" value="Unassembled WGS sequence"/>
</dbReference>
<dbReference type="EMBL" id="MU154631">
    <property type="protein sequence ID" value="KAF9490901.1"/>
    <property type="molecule type" value="Genomic_DNA"/>
</dbReference>
<proteinExistence type="predicted"/>
<gene>
    <name evidence="2" type="ORF">BDN71DRAFT_1453805</name>
</gene>
<reference evidence="2" key="1">
    <citation type="submission" date="2020-11" db="EMBL/GenBank/DDBJ databases">
        <authorList>
            <consortium name="DOE Joint Genome Institute"/>
            <person name="Ahrendt S."/>
            <person name="Riley R."/>
            <person name="Andreopoulos W."/>
            <person name="Labutti K."/>
            <person name="Pangilinan J."/>
            <person name="Ruiz-Duenas F.J."/>
            <person name="Barrasa J.M."/>
            <person name="Sanchez-Garcia M."/>
            <person name="Camarero S."/>
            <person name="Miyauchi S."/>
            <person name="Serrano A."/>
            <person name="Linde D."/>
            <person name="Babiker R."/>
            <person name="Drula E."/>
            <person name="Ayuso-Fernandez I."/>
            <person name="Pacheco R."/>
            <person name="Padilla G."/>
            <person name="Ferreira P."/>
            <person name="Barriuso J."/>
            <person name="Kellner H."/>
            <person name="Castanera R."/>
            <person name="Alfaro M."/>
            <person name="Ramirez L."/>
            <person name="Pisabarro A.G."/>
            <person name="Kuo A."/>
            <person name="Tritt A."/>
            <person name="Lipzen A."/>
            <person name="He G."/>
            <person name="Yan M."/>
            <person name="Ng V."/>
            <person name="Cullen D."/>
            <person name="Martin F."/>
            <person name="Rosso M.-N."/>
            <person name="Henrissat B."/>
            <person name="Hibbett D."/>
            <person name="Martinez A.T."/>
            <person name="Grigoriev I.V."/>
        </authorList>
    </citation>
    <scope>NUCLEOTIDE SEQUENCE</scope>
    <source>
        <strain evidence="2">ATCC 90797</strain>
    </source>
</reference>
<name>A0A9P5ZNR7_PLEER</name>
<evidence type="ECO:0000313" key="2">
    <source>
        <dbReference type="EMBL" id="KAF9490901.1"/>
    </source>
</evidence>
<evidence type="ECO:0000313" key="3">
    <source>
        <dbReference type="Proteomes" id="UP000807025"/>
    </source>
</evidence>